<proteinExistence type="predicted"/>
<organism evidence="3 4">
    <name type="scientific">Nesterenkonia rhizosphaerae</name>
    <dbReference type="NCBI Taxonomy" id="1348272"/>
    <lineage>
        <taxon>Bacteria</taxon>
        <taxon>Bacillati</taxon>
        <taxon>Actinomycetota</taxon>
        <taxon>Actinomycetes</taxon>
        <taxon>Micrococcales</taxon>
        <taxon>Micrococcaceae</taxon>
        <taxon>Nesterenkonia</taxon>
    </lineage>
</organism>
<evidence type="ECO:0000313" key="4">
    <source>
        <dbReference type="Proteomes" id="UP001500368"/>
    </source>
</evidence>
<evidence type="ECO:0000256" key="2">
    <source>
        <dbReference type="SAM" id="SignalP"/>
    </source>
</evidence>
<gene>
    <name evidence="3" type="ORF">GCM10025790_01750</name>
</gene>
<dbReference type="Proteomes" id="UP001500368">
    <property type="component" value="Unassembled WGS sequence"/>
</dbReference>
<name>A0ABP9FS34_9MICC</name>
<feature type="compositionally biased region" description="Acidic residues" evidence="1">
    <location>
        <begin position="56"/>
        <end position="70"/>
    </location>
</feature>
<reference evidence="4" key="1">
    <citation type="journal article" date="2019" name="Int. J. Syst. Evol. Microbiol.">
        <title>The Global Catalogue of Microorganisms (GCM) 10K type strain sequencing project: providing services to taxonomists for standard genome sequencing and annotation.</title>
        <authorList>
            <consortium name="The Broad Institute Genomics Platform"/>
            <consortium name="The Broad Institute Genome Sequencing Center for Infectious Disease"/>
            <person name="Wu L."/>
            <person name="Ma J."/>
        </authorList>
    </citation>
    <scope>NUCLEOTIDE SEQUENCE [LARGE SCALE GENOMIC DNA]</scope>
    <source>
        <strain evidence="4">JCM 19129</strain>
    </source>
</reference>
<evidence type="ECO:0000256" key="1">
    <source>
        <dbReference type="SAM" id="MobiDB-lite"/>
    </source>
</evidence>
<dbReference type="RefSeq" id="WP_345476242.1">
    <property type="nucleotide sequence ID" value="NZ_BAABLW010000001.1"/>
</dbReference>
<comment type="caution">
    <text evidence="3">The sequence shown here is derived from an EMBL/GenBank/DDBJ whole genome shotgun (WGS) entry which is preliminary data.</text>
</comment>
<protein>
    <recommendedName>
        <fullName evidence="5">SH3b domain-containing protein</fullName>
    </recommendedName>
</protein>
<evidence type="ECO:0008006" key="5">
    <source>
        <dbReference type="Google" id="ProtNLM"/>
    </source>
</evidence>
<dbReference type="EMBL" id="BAABLW010000001">
    <property type="protein sequence ID" value="GAA4911107.1"/>
    <property type="molecule type" value="Genomic_DNA"/>
</dbReference>
<feature type="region of interest" description="Disordered" evidence="1">
    <location>
        <begin position="30"/>
        <end position="109"/>
    </location>
</feature>
<keyword evidence="2" id="KW-0732">Signal</keyword>
<feature type="signal peptide" evidence="2">
    <location>
        <begin position="1"/>
        <end position="31"/>
    </location>
</feature>
<accession>A0ABP9FS34</accession>
<evidence type="ECO:0000313" key="3">
    <source>
        <dbReference type="EMBL" id="GAA4911107.1"/>
    </source>
</evidence>
<sequence>MQYGTAHKPARRLSAAAALGTAALLALSACAPDQEGEPAPTATDQDQATPSTPEPTDTEDEATDTPETDDGATGTGTEGPPADTTETAAAPEPELPIGGTDRVDDADLPGESAETYFSREGEAVGVVGTAGPLPVLAVPTLEGEMDEMVGEVFATDTVLLGGRERFVPESEQSWIEIQLADGYGWVQAGHLYYFGEHEDITDQYTDQVSASADPEELALQVAELHTADWGEEGQAEGGPDVEIVNNPDFVDVDYYIVDATGMMDDSVAGDRLFVTVEESDAGYELSQVERTVLCMRGVSDDGLCM</sequence>
<keyword evidence="4" id="KW-1185">Reference proteome</keyword>
<feature type="chain" id="PRO_5047358637" description="SH3b domain-containing protein" evidence="2">
    <location>
        <begin position="32"/>
        <end position="305"/>
    </location>
</feature>
<feature type="compositionally biased region" description="Low complexity" evidence="1">
    <location>
        <begin position="78"/>
        <end position="92"/>
    </location>
</feature>